<evidence type="ECO:0000313" key="1">
    <source>
        <dbReference type="EMBL" id="PMB89262.1"/>
    </source>
</evidence>
<evidence type="ECO:0008006" key="3">
    <source>
        <dbReference type="Google" id="ProtNLM"/>
    </source>
</evidence>
<dbReference type="SUPFAM" id="SSF144020">
    <property type="entry name" value="FdhE-like"/>
    <property type="match status" value="1"/>
</dbReference>
<evidence type="ECO:0000313" key="2">
    <source>
        <dbReference type="Proteomes" id="UP000243201"/>
    </source>
</evidence>
<dbReference type="EMBL" id="PNGC01000002">
    <property type="protein sequence ID" value="PMB89262.1"/>
    <property type="molecule type" value="Genomic_DNA"/>
</dbReference>
<accession>A0ABX4UNI0</accession>
<dbReference type="Proteomes" id="UP000243201">
    <property type="component" value="Unassembled WGS sequence"/>
</dbReference>
<keyword evidence="2" id="KW-1185">Reference proteome</keyword>
<gene>
    <name evidence="1" type="ORF">CJ240_05710</name>
</gene>
<dbReference type="InterPro" id="IPR024064">
    <property type="entry name" value="FdhE-like_sf"/>
</dbReference>
<organism evidence="1 2">
    <name type="scientific">Varibaculum cambriense</name>
    <dbReference type="NCBI Taxonomy" id="184870"/>
    <lineage>
        <taxon>Bacteria</taxon>
        <taxon>Bacillati</taxon>
        <taxon>Actinomycetota</taxon>
        <taxon>Actinomycetes</taxon>
        <taxon>Actinomycetales</taxon>
        <taxon>Actinomycetaceae</taxon>
        <taxon>Varibaculum</taxon>
    </lineage>
</organism>
<sequence length="243" mass="27526">MPQQPKPGSPGHGHHCLNVLENWDGRYPGIIELATMKIGATSPRHASGRDPFNMPFHAERWLDEPYLGAAGARTWPAIRGVLDAWAINLSGTLNLAPANTWQTLHQAINTMKTHENGELEYLLDDLETLRLRVQTVTAPVEIYGTCPKCGTPTHKRYSRKGWDGIFYCPECPRSWKTLEFVIAARKKIAQSNQWIEAAKAVEIFPGLTPERLRQWAHRGQITTRKNKSGRNLYQASQIRRKLI</sequence>
<reference evidence="1 2" key="1">
    <citation type="submission" date="2017-09" db="EMBL/GenBank/DDBJ databases">
        <title>Bacterial strain isolated from the female urinary microbiota.</title>
        <authorList>
            <person name="Thomas-White K."/>
            <person name="Kumar N."/>
            <person name="Forster S."/>
            <person name="Putonti C."/>
            <person name="Lawley T."/>
            <person name="Wolfe A.J."/>
        </authorList>
    </citation>
    <scope>NUCLEOTIDE SEQUENCE [LARGE SCALE GENOMIC DNA]</scope>
    <source>
        <strain evidence="1 2">UMB0744</strain>
    </source>
</reference>
<name>A0ABX4UNI0_9ACTO</name>
<dbReference type="RefSeq" id="WP_102184307.1">
    <property type="nucleotide sequence ID" value="NZ_PNGC01000002.1"/>
</dbReference>
<comment type="caution">
    <text evidence="1">The sequence shown here is derived from an EMBL/GenBank/DDBJ whole genome shotgun (WGS) entry which is preliminary data.</text>
</comment>
<protein>
    <recommendedName>
        <fullName evidence="3">DNA-binding protein</fullName>
    </recommendedName>
</protein>
<proteinExistence type="predicted"/>